<dbReference type="RefSeq" id="WP_088872341.1">
    <property type="nucleotide sequence ID" value="NZ_CP022110.1"/>
</dbReference>
<dbReference type="EMBL" id="CP022110">
    <property type="protein sequence ID" value="ASG21664.1"/>
    <property type="molecule type" value="Genomic_DNA"/>
</dbReference>
<sequence>MVETRPTTSRLGGLIPDGSDRHSILVPPPAPTRAVQKAKPGNRWPSARELASLMVNGILTLPARYRRGMFLDVLI</sequence>
<organism evidence="2 3">
    <name type="scientific">Nitrospirillum viridazoti CBAmc</name>
    <dbReference type="NCBI Taxonomy" id="1441467"/>
    <lineage>
        <taxon>Bacteria</taxon>
        <taxon>Pseudomonadati</taxon>
        <taxon>Pseudomonadota</taxon>
        <taxon>Alphaproteobacteria</taxon>
        <taxon>Rhodospirillales</taxon>
        <taxon>Azospirillaceae</taxon>
        <taxon>Nitrospirillum</taxon>
        <taxon>Nitrospirillum viridazoti</taxon>
    </lineage>
</organism>
<proteinExistence type="predicted"/>
<dbReference type="AlphaFoldDB" id="A0A248JTW7"/>
<accession>A0A248JTW7</accession>
<keyword evidence="3" id="KW-1185">Reference proteome</keyword>
<evidence type="ECO:0000313" key="2">
    <source>
        <dbReference type="EMBL" id="ASG21664.1"/>
    </source>
</evidence>
<name>A0A248JTW7_9PROT</name>
<feature type="compositionally biased region" description="Polar residues" evidence="1">
    <location>
        <begin position="1"/>
        <end position="10"/>
    </location>
</feature>
<evidence type="ECO:0000256" key="1">
    <source>
        <dbReference type="SAM" id="MobiDB-lite"/>
    </source>
</evidence>
<gene>
    <name evidence="2" type="ORF">Y958_13285</name>
</gene>
<evidence type="ECO:0000313" key="3">
    <source>
        <dbReference type="Proteomes" id="UP000197153"/>
    </source>
</evidence>
<dbReference type="Proteomes" id="UP000197153">
    <property type="component" value="Chromosome 1"/>
</dbReference>
<reference evidence="2 3" key="1">
    <citation type="submission" date="2017-06" db="EMBL/GenBank/DDBJ databases">
        <title>Complete genome sequence of Nitrospirillum amazonense strain CBAmC, an endophytic nitrogen-fixing and plant growth-promoting bacterium, isolated from sugarcane.</title>
        <authorList>
            <person name="Schwab S."/>
            <person name="dos Santos Teixeira K.R."/>
            <person name="Simoes Araujo J.L."/>
            <person name="Soares Vidal M."/>
            <person name="Borges de Freitas H.R."/>
            <person name="Rivello Crivelaro A.L."/>
            <person name="Bueno de Camargo Nunes A."/>
            <person name="dos Santos C.M."/>
            <person name="Palmeira da Silva Rosa D."/>
            <person name="da Silva Padilha D."/>
            <person name="da Silva E."/>
            <person name="Araujo Terra L."/>
            <person name="Soares Mendes V."/>
            <person name="Farinelli L."/>
            <person name="Magalhaes Cruz L."/>
            <person name="Baldani J.I."/>
        </authorList>
    </citation>
    <scope>NUCLEOTIDE SEQUENCE [LARGE SCALE GENOMIC DNA]</scope>
    <source>
        <strain evidence="2 3">CBAmC</strain>
    </source>
</reference>
<protein>
    <submittedName>
        <fullName evidence="2">Uncharacterized protein</fullName>
    </submittedName>
</protein>
<feature type="region of interest" description="Disordered" evidence="1">
    <location>
        <begin position="1"/>
        <end position="41"/>
    </location>
</feature>
<dbReference type="KEGG" id="nao:Y958_13285"/>